<protein>
    <submittedName>
        <fullName evidence="2">Uncharacterized protein</fullName>
    </submittedName>
</protein>
<keyword evidence="3" id="KW-1185">Reference proteome</keyword>
<dbReference type="RefSeq" id="XP_016639438.1">
    <property type="nucleotide sequence ID" value="XM_016790928.1"/>
</dbReference>
<evidence type="ECO:0000313" key="3">
    <source>
        <dbReference type="Proteomes" id="UP000028545"/>
    </source>
</evidence>
<dbReference type="HOGENOM" id="CLU_752618_0_0_1"/>
<dbReference type="VEuPathDB" id="FungiDB:SAPIO_CDS9572"/>
<dbReference type="EMBL" id="JOWA01000143">
    <property type="protein sequence ID" value="KEZ39639.1"/>
    <property type="molecule type" value="Genomic_DNA"/>
</dbReference>
<dbReference type="Proteomes" id="UP000028545">
    <property type="component" value="Unassembled WGS sequence"/>
</dbReference>
<organism evidence="2 3">
    <name type="scientific">Pseudallescheria apiosperma</name>
    <name type="common">Scedosporium apiospermum</name>
    <dbReference type="NCBI Taxonomy" id="563466"/>
    <lineage>
        <taxon>Eukaryota</taxon>
        <taxon>Fungi</taxon>
        <taxon>Dikarya</taxon>
        <taxon>Ascomycota</taxon>
        <taxon>Pezizomycotina</taxon>
        <taxon>Sordariomycetes</taxon>
        <taxon>Hypocreomycetidae</taxon>
        <taxon>Microascales</taxon>
        <taxon>Microascaceae</taxon>
        <taxon>Scedosporium</taxon>
    </lineage>
</organism>
<feature type="compositionally biased region" description="Basic and acidic residues" evidence="1">
    <location>
        <begin position="201"/>
        <end position="219"/>
    </location>
</feature>
<dbReference type="AlphaFoldDB" id="A0A084FX27"/>
<proteinExistence type="predicted"/>
<gene>
    <name evidence="2" type="ORF">SAPIO_CDS9572</name>
</gene>
<name>A0A084FX27_PSEDA</name>
<feature type="compositionally biased region" description="Low complexity" evidence="1">
    <location>
        <begin position="130"/>
        <end position="140"/>
    </location>
</feature>
<accession>A0A084FX27</accession>
<evidence type="ECO:0000256" key="1">
    <source>
        <dbReference type="SAM" id="MobiDB-lite"/>
    </source>
</evidence>
<evidence type="ECO:0000313" key="2">
    <source>
        <dbReference type="EMBL" id="KEZ39639.1"/>
    </source>
</evidence>
<dbReference type="KEGG" id="sapo:SAPIO_CDS9572"/>
<reference evidence="2 3" key="1">
    <citation type="journal article" date="2014" name="Genome Announc.">
        <title>Draft genome sequence of the pathogenic fungus Scedosporium apiospermum.</title>
        <authorList>
            <person name="Vandeputte P."/>
            <person name="Ghamrawi S."/>
            <person name="Rechenmann M."/>
            <person name="Iltis A."/>
            <person name="Giraud S."/>
            <person name="Fleury M."/>
            <person name="Thornton C."/>
            <person name="Delhaes L."/>
            <person name="Meyer W."/>
            <person name="Papon N."/>
            <person name="Bouchara J.P."/>
        </authorList>
    </citation>
    <scope>NUCLEOTIDE SEQUENCE [LARGE SCALE GENOMIC DNA]</scope>
    <source>
        <strain evidence="2 3">IHEM 14462</strain>
    </source>
</reference>
<feature type="region of interest" description="Disordered" evidence="1">
    <location>
        <begin position="187"/>
        <end position="259"/>
    </location>
</feature>
<dbReference type="GeneID" id="27728644"/>
<comment type="caution">
    <text evidence="2">The sequence shown here is derived from an EMBL/GenBank/DDBJ whole genome shotgun (WGS) entry which is preliminary data.</text>
</comment>
<feature type="region of interest" description="Disordered" evidence="1">
    <location>
        <begin position="95"/>
        <end position="140"/>
    </location>
</feature>
<sequence length="368" mass="40766">MLFFRALESTARFWSIVAGGLGFERHVNLEQIADYYINARVEFLLNSRAPINDNGILTVLVDKWRLRPHVALETQLQYCSSETVAAYTAEYPDYPPPPPFPSTRGASSQERDNTGRFLSASGPNVGIGGPARPSSSSGSAPLHISYREPYRILYPPDSWVKVRGSSYRPRGRADRWTPCYDTVARRDPLRLSPPPADDTMLDTRVREGERGNYDEDSARRGTSLLDQLFAVPTESLRPRKRRRYSPQSSNLGQDDAGQRSVTEIAAPSAYQPLPSIEHDSPHLGPSGIPLSPTGGNLGGMPANLHSQDSTNESIQKLIDESEMAVLTRRVSDLEQVVRRQGQVIEEQQSVIDRLVEEAAARQATGNNP</sequence>